<organism evidence="1">
    <name type="scientific">viral metagenome</name>
    <dbReference type="NCBI Taxonomy" id="1070528"/>
    <lineage>
        <taxon>unclassified sequences</taxon>
        <taxon>metagenomes</taxon>
        <taxon>organismal metagenomes</taxon>
    </lineage>
</organism>
<sequence length="553" mass="63086">MPDEPLDLDATHYSKQDLLYILNLIDKDSTDSDYTDMLQDITREDIVSATDSYINKYTSENNEEMINFFKQIQTILLNDIDNSLTENNNIIQTDNQTDIENENETITRNNITDGPIKFSRYSDGPNELRKGTDGHSLINQETQHVVNTFAPPAVKGNLNPLLKNTYSCFINIDSKYRQFTNSNTETDFTLDLSAPLKNLLSLQLYSYQIPISWYVINSNIGNTCFWIEDPSTNTIVRISIEQGNYTPESLVVELNEKIVEAGFYNFPTIPFVYDTRKGKIIFKLFKGVYRKSDKDIFTISIETKIIFFDFNFSFDCDTLTCGLKLPTYINNTLGWLIGFRSPNQNVNILGNIPHALVDLNGPRYLILVIDDFKQNHINNNLISITEYDTTLKLPSYYNANLPHRYINHINNSNSISNDVDLINDINASNIILNKLNITYSKIHNILPDAPRTLTQAQIYTINQIILNNNKSGSFYPKAPTNSDVFAVIPIKPGMFGTIITEISGSLSQNQRIYFGPTDVSRLQITLYDDKGNIVDLNGVPWTFTMQATCLYQY</sequence>
<dbReference type="AlphaFoldDB" id="A0A6C0E4X9"/>
<accession>A0A6C0E4X9</accession>
<dbReference type="EMBL" id="MN739732">
    <property type="protein sequence ID" value="QHT23513.1"/>
    <property type="molecule type" value="Genomic_DNA"/>
</dbReference>
<name>A0A6C0E4X9_9ZZZZ</name>
<reference evidence="1" key="1">
    <citation type="journal article" date="2020" name="Nature">
        <title>Giant virus diversity and host interactions through global metagenomics.</title>
        <authorList>
            <person name="Schulz F."/>
            <person name="Roux S."/>
            <person name="Paez-Espino D."/>
            <person name="Jungbluth S."/>
            <person name="Walsh D.A."/>
            <person name="Denef V.J."/>
            <person name="McMahon K.D."/>
            <person name="Konstantinidis K.T."/>
            <person name="Eloe-Fadrosh E.A."/>
            <person name="Kyrpides N.C."/>
            <person name="Woyke T."/>
        </authorList>
    </citation>
    <scope>NUCLEOTIDE SEQUENCE</scope>
    <source>
        <strain evidence="1">GVMAG-M-3300023179-116</strain>
    </source>
</reference>
<proteinExistence type="predicted"/>
<evidence type="ECO:0000313" key="1">
    <source>
        <dbReference type="EMBL" id="QHT23513.1"/>
    </source>
</evidence>
<protein>
    <submittedName>
        <fullName evidence="1">Uncharacterized protein</fullName>
    </submittedName>
</protein>